<dbReference type="Gene3D" id="1.25.10.10">
    <property type="entry name" value="Leucine-rich Repeat Variant"/>
    <property type="match status" value="4"/>
</dbReference>
<dbReference type="CTD" id="23332"/>
<dbReference type="SMART" id="SM01349">
    <property type="entry name" value="TOG"/>
    <property type="match status" value="4"/>
</dbReference>
<keyword evidence="13" id="KW-0333">Golgi apparatus</keyword>
<comment type="similarity">
    <text evidence="5">Belongs to the CLASP family.</text>
</comment>
<evidence type="ECO:0000256" key="14">
    <source>
        <dbReference type="ARBA" id="ARBA00023212"/>
    </source>
</evidence>
<dbReference type="PROSITE" id="PS50077">
    <property type="entry name" value="HEAT_REPEAT"/>
    <property type="match status" value="1"/>
</dbReference>
<dbReference type="PANTHER" id="PTHR21567:SF28">
    <property type="entry name" value="CLIP-ASSOCIATING PROTEIN 1"/>
    <property type="match status" value="1"/>
</dbReference>
<dbReference type="Pfam" id="PF23271">
    <property type="entry name" value="HEAT_GCN1"/>
    <property type="match status" value="1"/>
</dbReference>
<feature type="compositionally biased region" description="Polar residues" evidence="21">
    <location>
        <begin position="1055"/>
        <end position="1070"/>
    </location>
</feature>
<keyword evidence="16" id="KW-0137">Centromere</keyword>
<accession>A0A6J3FL40</accession>
<dbReference type="GO" id="GO:0030010">
    <property type="term" value="P:establishment of cell polarity"/>
    <property type="evidence" value="ECO:0007669"/>
    <property type="project" value="UniProtKB-ARBA"/>
</dbReference>
<dbReference type="GO" id="GO:0005794">
    <property type="term" value="C:Golgi apparatus"/>
    <property type="evidence" value="ECO:0007669"/>
    <property type="project" value="UniProtKB-SubCell"/>
</dbReference>
<dbReference type="GO" id="GO:0040001">
    <property type="term" value="P:establishment of mitotic spindle localization"/>
    <property type="evidence" value="ECO:0007669"/>
    <property type="project" value="TreeGrafter"/>
</dbReference>
<reference evidence="24" key="1">
    <citation type="submission" date="2025-08" db="UniProtKB">
        <authorList>
            <consortium name="RefSeq"/>
        </authorList>
    </citation>
    <scope>IDENTIFICATION</scope>
    <source>
        <tissue evidence="24">Blood</tissue>
    </source>
</reference>
<organism evidence="23 24">
    <name type="scientific">Sapajus apella</name>
    <name type="common">Brown-capped capuchin</name>
    <name type="synonym">Cebus apella</name>
    <dbReference type="NCBI Taxonomy" id="9515"/>
    <lineage>
        <taxon>Eukaryota</taxon>
        <taxon>Metazoa</taxon>
        <taxon>Chordata</taxon>
        <taxon>Craniata</taxon>
        <taxon>Vertebrata</taxon>
        <taxon>Euteleostomi</taxon>
        <taxon>Mammalia</taxon>
        <taxon>Eutheria</taxon>
        <taxon>Euarchontoglires</taxon>
        <taxon>Primates</taxon>
        <taxon>Haplorrhini</taxon>
        <taxon>Platyrrhini</taxon>
        <taxon>Cebidae</taxon>
        <taxon>Cebinae</taxon>
        <taxon>Sapajus</taxon>
    </lineage>
</organism>
<dbReference type="Proteomes" id="UP000504640">
    <property type="component" value="Unplaced"/>
</dbReference>
<dbReference type="GO" id="GO:0010458">
    <property type="term" value="P:exit from mitosis"/>
    <property type="evidence" value="ECO:0007669"/>
    <property type="project" value="UniProtKB-ARBA"/>
</dbReference>
<dbReference type="GeneID" id="116531718"/>
<evidence type="ECO:0000256" key="4">
    <source>
        <dbReference type="ARBA" id="ARBA00004629"/>
    </source>
</evidence>
<dbReference type="GO" id="GO:0005881">
    <property type="term" value="C:cytoplasmic microtubule"/>
    <property type="evidence" value="ECO:0007669"/>
    <property type="project" value="TreeGrafter"/>
</dbReference>
<evidence type="ECO:0000256" key="18">
    <source>
        <dbReference type="ARBA" id="ARBA00071710"/>
    </source>
</evidence>
<dbReference type="GO" id="GO:0043515">
    <property type="term" value="F:kinetochore binding"/>
    <property type="evidence" value="ECO:0007669"/>
    <property type="project" value="TreeGrafter"/>
</dbReference>
<evidence type="ECO:0000256" key="10">
    <source>
        <dbReference type="ARBA" id="ARBA00022737"/>
    </source>
</evidence>
<feature type="repeat" description="HEAT" evidence="20">
    <location>
        <begin position="168"/>
        <end position="206"/>
    </location>
</feature>
<keyword evidence="14" id="KW-0206">Cytoskeleton</keyword>
<dbReference type="GO" id="GO:0030981">
    <property type="term" value="C:cortical microtubule cytoskeleton"/>
    <property type="evidence" value="ECO:0007669"/>
    <property type="project" value="UniProtKB-ARBA"/>
</dbReference>
<evidence type="ECO:0000256" key="6">
    <source>
        <dbReference type="ARBA" id="ARBA00022454"/>
    </source>
</evidence>
<proteinExistence type="inferred from homology"/>
<evidence type="ECO:0000256" key="19">
    <source>
        <dbReference type="ARBA" id="ARBA00083433"/>
    </source>
</evidence>
<dbReference type="GO" id="GO:0051301">
    <property type="term" value="P:cell division"/>
    <property type="evidence" value="ECO:0007669"/>
    <property type="project" value="UniProtKB-KW"/>
</dbReference>
<evidence type="ECO:0000313" key="24">
    <source>
        <dbReference type="RefSeq" id="XP_032106494.1"/>
    </source>
</evidence>
<feature type="compositionally biased region" description="Polar residues" evidence="21">
    <location>
        <begin position="725"/>
        <end position="734"/>
    </location>
</feature>
<keyword evidence="6" id="KW-0158">Chromosome</keyword>
<dbReference type="GO" id="GO:0006903">
    <property type="term" value="P:vesicle targeting"/>
    <property type="evidence" value="ECO:0007669"/>
    <property type="project" value="UniProtKB-ARBA"/>
</dbReference>
<comment type="function">
    <text evidence="17">Microtubule plus-end tracking protein that promotes the stabilization of dynamic microtubules. Involved in the nucleation of noncentrosomal microtubules originating from the trans-Golgi network (TGN). Required for the polarization of the cytoplasmic microtubule arrays in migrating cells towards the leading edge of the cell. May act at the cell cortex to enhance the frequency of rescue of depolymerizing microtubules by attaching their plus-ends to cortical platforms composed of ERC1 and PHLDB2. This cortical microtubule stabilizing activity is regulated at least in part by phosphatidylinositol 3-kinase signaling. Also performs a similar stabilizing function at the kinetochore which is essential for the bipolar alignment of chromosomes on the mitotic spindle.</text>
</comment>
<comment type="subcellular location">
    <subcellularLocation>
        <location evidence="4">Chromosome</location>
        <location evidence="4">Centromere</location>
        <location evidence="4">Kinetochore</location>
    </subcellularLocation>
    <subcellularLocation>
        <location evidence="2">Cytoplasm</location>
        <location evidence="2">Cytoskeleton</location>
        <location evidence="2">Microtubule organizing center</location>
        <location evidence="2">Centrosome</location>
    </subcellularLocation>
    <subcellularLocation>
        <location evidence="1">Cytoplasm</location>
        <location evidence="1">Cytoskeleton</location>
        <location evidence="1">Spindle</location>
    </subcellularLocation>
    <subcellularLocation>
        <location evidence="3">Golgi apparatus</location>
        <location evidence="3">trans-Golgi network</location>
    </subcellularLocation>
</comment>
<dbReference type="FunFam" id="1.25.10.10:FF:000006">
    <property type="entry name" value="CLIP-associating protein 1 isoform 2"/>
    <property type="match status" value="1"/>
</dbReference>
<feature type="compositionally biased region" description="Low complexity" evidence="21">
    <location>
        <begin position="251"/>
        <end position="268"/>
    </location>
</feature>
<feature type="region of interest" description="Disordered" evidence="21">
    <location>
        <begin position="1137"/>
        <end position="1172"/>
    </location>
</feature>
<evidence type="ECO:0000256" key="15">
    <source>
        <dbReference type="ARBA" id="ARBA00023306"/>
    </source>
</evidence>
<keyword evidence="8" id="KW-0132">Cell division</keyword>
<dbReference type="Pfam" id="PF21041">
    <property type="entry name" value="XMAP215_CLASP_TOG"/>
    <property type="match status" value="1"/>
</dbReference>
<name>A0A6J3FL40_SAPAP</name>
<feature type="domain" description="TOG" evidence="22">
    <location>
        <begin position="822"/>
        <end position="1060"/>
    </location>
</feature>
<dbReference type="GO" id="GO:0045921">
    <property type="term" value="P:positive regulation of exocytosis"/>
    <property type="evidence" value="ECO:0007669"/>
    <property type="project" value="UniProtKB-ARBA"/>
</dbReference>
<dbReference type="GO" id="GO:0090307">
    <property type="term" value="P:mitotic spindle assembly"/>
    <property type="evidence" value="ECO:0007669"/>
    <property type="project" value="TreeGrafter"/>
</dbReference>
<evidence type="ECO:0000259" key="22">
    <source>
        <dbReference type="SMART" id="SM01349"/>
    </source>
</evidence>
<feature type="region of interest" description="Disordered" evidence="21">
    <location>
        <begin position="235"/>
        <end position="292"/>
    </location>
</feature>
<keyword evidence="12" id="KW-0995">Kinetochore</keyword>
<evidence type="ECO:0000256" key="20">
    <source>
        <dbReference type="PROSITE-ProRule" id="PRU00103"/>
    </source>
</evidence>
<protein>
    <recommendedName>
        <fullName evidence="18">CLIP-associating protein 1</fullName>
    </recommendedName>
    <alternativeName>
        <fullName evidence="19">Cytoplasmic linker-associated protein 1</fullName>
    </alternativeName>
</protein>
<feature type="region of interest" description="Disordered" evidence="21">
    <location>
        <begin position="543"/>
        <end position="749"/>
    </location>
</feature>
<dbReference type="GO" id="GO:0090091">
    <property type="term" value="P:positive regulation of extracellular matrix disassembly"/>
    <property type="evidence" value="ECO:0007669"/>
    <property type="project" value="UniProtKB-ARBA"/>
</dbReference>
<dbReference type="GO" id="GO:0007030">
    <property type="term" value="P:Golgi organization"/>
    <property type="evidence" value="ECO:0007669"/>
    <property type="project" value="UniProtKB-ARBA"/>
</dbReference>
<feature type="compositionally biased region" description="Low complexity" evidence="21">
    <location>
        <begin position="674"/>
        <end position="696"/>
    </location>
</feature>
<dbReference type="FunFam" id="1.25.10.10:FF:000001">
    <property type="entry name" value="CLIP-associating protein 1 isoform 2"/>
    <property type="match status" value="1"/>
</dbReference>
<dbReference type="GO" id="GO:0051893">
    <property type="term" value="P:regulation of focal adhesion assembly"/>
    <property type="evidence" value="ECO:0007669"/>
    <property type="project" value="UniProtKB-ARBA"/>
</dbReference>
<keyword evidence="7" id="KW-0963">Cytoplasm</keyword>
<dbReference type="GO" id="GO:0000776">
    <property type="term" value="C:kinetochore"/>
    <property type="evidence" value="ECO:0007669"/>
    <property type="project" value="UniProtKB-KW"/>
</dbReference>
<evidence type="ECO:0000256" key="2">
    <source>
        <dbReference type="ARBA" id="ARBA00004300"/>
    </source>
</evidence>
<keyword evidence="9" id="KW-0493">Microtubule</keyword>
<dbReference type="GO" id="GO:0051010">
    <property type="term" value="F:microtubule plus-end binding"/>
    <property type="evidence" value="ECO:0007669"/>
    <property type="project" value="UniProtKB-ARBA"/>
</dbReference>
<dbReference type="GO" id="GO:0005813">
    <property type="term" value="C:centrosome"/>
    <property type="evidence" value="ECO:0007669"/>
    <property type="project" value="UniProtKB-SubCell"/>
</dbReference>
<dbReference type="InterPro" id="IPR021133">
    <property type="entry name" value="HEAT_type_2"/>
</dbReference>
<keyword evidence="11" id="KW-0498">Mitosis</keyword>
<evidence type="ECO:0000256" key="7">
    <source>
        <dbReference type="ARBA" id="ARBA00022490"/>
    </source>
</evidence>
<dbReference type="GO" id="GO:0002162">
    <property type="term" value="F:dystroglycan binding"/>
    <property type="evidence" value="ECO:0007669"/>
    <property type="project" value="UniProtKB-ARBA"/>
</dbReference>
<dbReference type="GO" id="GO:0051497">
    <property type="term" value="P:negative regulation of stress fiber assembly"/>
    <property type="evidence" value="ECO:0007669"/>
    <property type="project" value="UniProtKB-ARBA"/>
</dbReference>
<evidence type="ECO:0000256" key="1">
    <source>
        <dbReference type="ARBA" id="ARBA00004186"/>
    </source>
</evidence>
<dbReference type="GO" id="GO:0034453">
    <property type="term" value="P:microtubule anchoring"/>
    <property type="evidence" value="ECO:0007669"/>
    <property type="project" value="UniProtKB-ARBA"/>
</dbReference>
<dbReference type="SUPFAM" id="SSF48371">
    <property type="entry name" value="ARM repeat"/>
    <property type="match status" value="1"/>
</dbReference>
<evidence type="ECO:0000256" key="8">
    <source>
        <dbReference type="ARBA" id="ARBA00022618"/>
    </source>
</evidence>
<keyword evidence="23" id="KW-1185">Reference proteome</keyword>
<dbReference type="FunFam" id="1.25.10.10:FF:000031">
    <property type="entry name" value="CLIP-associating protein 1 isoform 2"/>
    <property type="match status" value="1"/>
</dbReference>
<feature type="region of interest" description="Disordered" evidence="21">
    <location>
        <begin position="1053"/>
        <end position="1097"/>
    </location>
</feature>
<dbReference type="GO" id="GO:0005828">
    <property type="term" value="C:kinetochore microtubule"/>
    <property type="evidence" value="ECO:0007669"/>
    <property type="project" value="UniProtKB-ARBA"/>
</dbReference>
<dbReference type="InterPro" id="IPR016024">
    <property type="entry name" value="ARM-type_fold"/>
</dbReference>
<dbReference type="InterPro" id="IPR048491">
    <property type="entry name" value="XMAP215_CLASP_TOG"/>
</dbReference>
<feature type="domain" description="TOG" evidence="22">
    <location>
        <begin position="1"/>
        <end position="232"/>
    </location>
</feature>
<keyword evidence="10" id="KW-0677">Repeat</keyword>
<evidence type="ECO:0000256" key="17">
    <source>
        <dbReference type="ARBA" id="ARBA00055763"/>
    </source>
</evidence>
<dbReference type="GO" id="GO:0007020">
    <property type="term" value="P:microtubule nucleation"/>
    <property type="evidence" value="ECO:0007669"/>
    <property type="project" value="UniProtKB-ARBA"/>
</dbReference>
<sequence length="1472" mass="162142">MEPRMESCLAQVLQKDVGKRLQVGQELIDYFSDKQKSADLEHDQTMLDKLVDGLATSWVNSSNYKVVLLGMDILSALVTRLQDRFKAQIGTVLPSLIDRLGDAKDSVREQDQTLLLKIMDQAANPQYVWDRMLGGFKHKNFRTREGICLCLIATLNASGAQTLTLSKIVPHICNLLGDPNSQVRDAAINSLVEIYRHVGERVRADLSKKGLPQSRLNVIFTKFDEVQKSGNMIQSANDKNFDDEDSVDGNRPSSASSTSSKAPPSSRRNVGMGTTRRLGSSTLGSKSSAAKEGAGAVDEEDFIKAFDDVPVVQIYSSRDLEESINKIREILSDDKHDWEQRVNALKKIRSLLLAGAAEYDNFFQHLRLLDGAFKLSAKDLRSQVVREACITLGHLSSVLGNKFDHGAEAIMPTIFNLIPNSAKIMATSGVVAVRLIIRHTHIPRLIPVITSNCTSKSVAVRRRCFEFLDLLLQEWQTHSLERHISVLAETIKKGIHDADSEARIEARKCYWGFHSHFSREAEHLYHTLESSYQKALQSHLKNSDSIVSLPQSDRSSSSSQESLNRPLSAKRSPTGSTTSRGSTVSTKSVSTTGSLQRSRSDIDVNAAASAKSKVSSSSGTTPFSSAAALPPGSYASLGRIRTRRQSSGSATNVASTPSDNRGRSRAKVVSQSQRSRSANPAGAGSRSSSPGKLLGSSYGGLAGGSSRGPPVTPSSEKRSKIPRSQGCSRETSPNRIGLDRFGLGQPGRIPGSVNAMRVLSTSTDLEAAVADALLLGDSRSKKKPVRRRYEPYGMYSDDDANSDASSVCSERSYGSRNGGIPHYLRQTEDVAEVLNHCASSNWSERKEGLLGLQNLLKSQRTLSRVELKRLCEIFTRMFADPHSKRVFSMFLETLVDFIIIHKDDLQDWLFVLLTQLLKKMGADLLGSVQAKVQKALDVTRDSFPFDQQFNILMRFIVDQTQTPNLKVKVAILKYIESLARQMDPTDFVNSSETRLAVSRIITWTTEPKSSDVRKAAQIVLISLFELNTPEFTMLLGALPKTFQDGATKLLHNHLKNSSNTSVGSPSNTIGRTPSRHTSSRTSPLTSPTNCSHGGLSPSMLDYDTENLNSEEIYSSLRGVTEAIEKFSFRSQEDLNEPIKRDGKKECDIVSRDGGAASPATEGRGGSEVEGGRTALDNKTSLLNTQPPRAFPGPRAREYSPYPYSDAINTYDKTALKEAVFDDDMEQLRDVPIDHSDLVADLLKELSNHNERVEERKGALLELLKITREDSLGVWEEHFKTILLLLLETLGDKDHSIRALALRVLREILRNQPARFKNYAELTIMKTLEAHKDSHKEVVRAAEEAASTLASSIHPEQCIKVLCPIIQTADYPINLAAIKMQTKVVERIAKESLLQLLADIIPGLLQGYDNTESSVRKASVFCLVAIYSVIGEDLKPHLAQLTGSKMKLLNLYIKRAQTTNSNSSSSSDVSTHS</sequence>
<dbReference type="RefSeq" id="XP_032106494.1">
    <property type="nucleotide sequence ID" value="XM_032250603.1"/>
</dbReference>
<feature type="compositionally biased region" description="Low complexity" evidence="21">
    <location>
        <begin position="548"/>
        <end position="594"/>
    </location>
</feature>
<dbReference type="InterPro" id="IPR011989">
    <property type="entry name" value="ARM-like"/>
</dbReference>
<dbReference type="GO" id="GO:0071711">
    <property type="term" value="P:basement membrane organization"/>
    <property type="evidence" value="ECO:0007669"/>
    <property type="project" value="UniProtKB-ARBA"/>
</dbReference>
<dbReference type="Pfam" id="PF12348">
    <property type="entry name" value="CLASP_N"/>
    <property type="match status" value="1"/>
</dbReference>
<feature type="region of interest" description="Disordered" evidence="21">
    <location>
        <begin position="1184"/>
        <end position="1203"/>
    </location>
</feature>
<evidence type="ECO:0000256" key="11">
    <source>
        <dbReference type="ARBA" id="ARBA00022776"/>
    </source>
</evidence>
<feature type="compositionally biased region" description="Gly residues" evidence="21">
    <location>
        <begin position="697"/>
        <end position="706"/>
    </location>
</feature>
<evidence type="ECO:0000313" key="23">
    <source>
        <dbReference type="Proteomes" id="UP000504640"/>
    </source>
</evidence>
<gene>
    <name evidence="24" type="primary">CLASP1</name>
</gene>
<feature type="domain" description="TOG" evidence="22">
    <location>
        <begin position="1223"/>
        <end position="1461"/>
    </location>
</feature>
<dbReference type="PANTHER" id="PTHR21567">
    <property type="entry name" value="CLASP"/>
    <property type="match status" value="1"/>
</dbReference>
<dbReference type="GO" id="GO:0010634">
    <property type="term" value="P:positive regulation of epithelial cell migration"/>
    <property type="evidence" value="ECO:0007669"/>
    <property type="project" value="UniProtKB-ARBA"/>
</dbReference>
<dbReference type="InterPro" id="IPR057546">
    <property type="entry name" value="HEAT_GCN1"/>
</dbReference>
<dbReference type="FunFam" id="1.25.10.10:FF:000005">
    <property type="entry name" value="CLIP-associating protein 1 isoform 2"/>
    <property type="match status" value="1"/>
</dbReference>
<feature type="compositionally biased region" description="Polar residues" evidence="21">
    <location>
        <begin position="645"/>
        <end position="659"/>
    </location>
</feature>
<evidence type="ECO:0000256" key="12">
    <source>
        <dbReference type="ARBA" id="ARBA00022838"/>
    </source>
</evidence>
<evidence type="ECO:0000256" key="5">
    <source>
        <dbReference type="ARBA" id="ARBA00009549"/>
    </source>
</evidence>
<evidence type="ECO:0000256" key="9">
    <source>
        <dbReference type="ARBA" id="ARBA00022701"/>
    </source>
</evidence>
<evidence type="ECO:0000256" key="16">
    <source>
        <dbReference type="ARBA" id="ARBA00023328"/>
    </source>
</evidence>
<dbReference type="GO" id="GO:0045180">
    <property type="term" value="C:basal cortex"/>
    <property type="evidence" value="ECO:0007669"/>
    <property type="project" value="TreeGrafter"/>
</dbReference>
<dbReference type="InterPro" id="IPR034085">
    <property type="entry name" value="TOG"/>
</dbReference>
<feature type="compositionally biased region" description="Low complexity" evidence="21">
    <location>
        <begin position="1079"/>
        <end position="1088"/>
    </location>
</feature>
<feature type="domain" description="TOG" evidence="22">
    <location>
        <begin position="319"/>
        <end position="551"/>
    </location>
</feature>
<keyword evidence="15" id="KW-0131">Cell cycle</keyword>
<dbReference type="GO" id="GO:0072686">
    <property type="term" value="C:mitotic spindle"/>
    <property type="evidence" value="ECO:0007669"/>
    <property type="project" value="TreeGrafter"/>
</dbReference>
<dbReference type="GO" id="GO:1903690">
    <property type="term" value="P:negative regulation of wound healing, spreading of epidermal cells"/>
    <property type="evidence" value="ECO:0007669"/>
    <property type="project" value="UniProtKB-ARBA"/>
</dbReference>
<evidence type="ECO:0000256" key="3">
    <source>
        <dbReference type="ARBA" id="ARBA00004601"/>
    </source>
</evidence>
<dbReference type="InterPro" id="IPR024395">
    <property type="entry name" value="CLASP_N_dom"/>
</dbReference>
<feature type="compositionally biased region" description="Low complexity" evidence="21">
    <location>
        <begin position="606"/>
        <end position="628"/>
    </location>
</feature>
<feature type="compositionally biased region" description="Basic and acidic residues" evidence="21">
    <location>
        <begin position="1137"/>
        <end position="1150"/>
    </location>
</feature>
<dbReference type="GO" id="GO:0031023">
    <property type="term" value="P:microtubule organizing center organization"/>
    <property type="evidence" value="ECO:0007669"/>
    <property type="project" value="UniProtKB-ARBA"/>
</dbReference>
<evidence type="ECO:0000256" key="13">
    <source>
        <dbReference type="ARBA" id="ARBA00023034"/>
    </source>
</evidence>
<dbReference type="GO" id="GO:0007026">
    <property type="term" value="P:negative regulation of microtubule depolymerization"/>
    <property type="evidence" value="ECO:0007669"/>
    <property type="project" value="UniProtKB-ARBA"/>
</dbReference>
<evidence type="ECO:0000256" key="21">
    <source>
        <dbReference type="SAM" id="MobiDB-lite"/>
    </source>
</evidence>
<dbReference type="Pfam" id="PF21040">
    <property type="entry name" value="CEP104-like_TOG"/>
    <property type="match status" value="1"/>
</dbReference>
<feature type="region of interest" description="Disordered" evidence="21">
    <location>
        <begin position="792"/>
        <end position="812"/>
    </location>
</feature>